<dbReference type="PANTHER" id="PTHR43649">
    <property type="entry name" value="ARABINOSE-BINDING PROTEIN-RELATED"/>
    <property type="match status" value="1"/>
</dbReference>
<proteinExistence type="predicted"/>
<dbReference type="PROSITE" id="PS51257">
    <property type="entry name" value="PROKAR_LIPOPROTEIN"/>
    <property type="match status" value="1"/>
</dbReference>
<dbReference type="Pfam" id="PF13416">
    <property type="entry name" value="SBP_bac_8"/>
    <property type="match status" value="1"/>
</dbReference>
<keyword evidence="9" id="KW-1185">Reference proteome</keyword>
<feature type="signal peptide" evidence="7">
    <location>
        <begin position="1"/>
        <end position="29"/>
    </location>
</feature>
<keyword evidence="1" id="KW-1003">Cell membrane</keyword>
<dbReference type="InterPro" id="IPR006059">
    <property type="entry name" value="SBP"/>
</dbReference>
<evidence type="ECO:0000313" key="9">
    <source>
        <dbReference type="Proteomes" id="UP000252415"/>
    </source>
</evidence>
<evidence type="ECO:0000256" key="6">
    <source>
        <dbReference type="SAM" id="MobiDB-lite"/>
    </source>
</evidence>
<feature type="chain" id="PRO_5016570428" evidence="7">
    <location>
        <begin position="30"/>
        <end position="512"/>
    </location>
</feature>
<accession>A0A368VW81</accession>
<dbReference type="OrthoDB" id="9787283at2"/>
<evidence type="ECO:0000256" key="1">
    <source>
        <dbReference type="ARBA" id="ARBA00022475"/>
    </source>
</evidence>
<comment type="caution">
    <text evidence="8">The sequence shown here is derived from an EMBL/GenBank/DDBJ whole genome shotgun (WGS) entry which is preliminary data.</text>
</comment>
<dbReference type="AlphaFoldDB" id="A0A368VW81"/>
<gene>
    <name evidence="8" type="ORF">DFP97_10955</name>
</gene>
<sequence length="512" mass="57919">MKFLKVVTLLLLSLSLVVGCSTGNSGGNAATENNSKNTGEAPPSEPVKNEKKIPITIATQYWSGGKWTDDHATIKYLNEKFNVDIKLQLINGPEYNEKFKVMAASGDLPDIYRSSEAEFLNWSSEGAFADLSGVWAKYPNLNKAFPLDSEAMKLLNPEGKLYGIPSISWIARDTVQIRKDWLDNLGIPLPTEDEFTVDKFYEIAKTFATQDPDQNGVNGDTIGMVPTPQVRNAFGIASDWMEKDGKLISRHTQVEEYKAFLAFMKKAYDEKVLDQDFVIRKGNEVDEMKKGNKLGLFHYHNAYHILQEDIKKANPGSNPELVPMAPPVGPTGVRGNTAEKTGMLKVVINAKADEEKIDRILQIFDWWVTDEGSSIMKNGIEGIDYTKNADGTYQVTEQWEDNHPRYLNSNLFKRPGTDFIVYLWSSQEDIDRHNAYEEIAKKYIWEDPAFRFTYYSEAYKKKWADLDTKFEQAVIQIIVGDKPIEYIEQASKDWLAGGGEQIIKEINEAAKK</sequence>
<dbReference type="InterPro" id="IPR050490">
    <property type="entry name" value="Bact_solute-bd_prot1"/>
</dbReference>
<keyword evidence="3" id="KW-0472">Membrane</keyword>
<dbReference type="EMBL" id="QPJD01000009">
    <property type="protein sequence ID" value="RCW46413.1"/>
    <property type="molecule type" value="Genomic_DNA"/>
</dbReference>
<dbReference type="PANTHER" id="PTHR43649:SF33">
    <property type="entry name" value="POLYGALACTURONAN_RHAMNOGALACTURONAN-BINDING PROTEIN YTCQ"/>
    <property type="match status" value="1"/>
</dbReference>
<feature type="region of interest" description="Disordered" evidence="6">
    <location>
        <begin position="25"/>
        <end position="49"/>
    </location>
</feature>
<dbReference type="SUPFAM" id="SSF53850">
    <property type="entry name" value="Periplasmic binding protein-like II"/>
    <property type="match status" value="1"/>
</dbReference>
<keyword evidence="2 7" id="KW-0732">Signal</keyword>
<evidence type="ECO:0000256" key="5">
    <source>
        <dbReference type="ARBA" id="ARBA00023288"/>
    </source>
</evidence>
<organism evidence="8 9">
    <name type="scientific">Paenibacillus prosopidis</name>
    <dbReference type="NCBI Taxonomy" id="630520"/>
    <lineage>
        <taxon>Bacteria</taxon>
        <taxon>Bacillati</taxon>
        <taxon>Bacillota</taxon>
        <taxon>Bacilli</taxon>
        <taxon>Bacillales</taxon>
        <taxon>Paenibacillaceae</taxon>
        <taxon>Paenibacillus</taxon>
    </lineage>
</organism>
<evidence type="ECO:0000256" key="7">
    <source>
        <dbReference type="SAM" id="SignalP"/>
    </source>
</evidence>
<name>A0A368VW81_9BACL</name>
<dbReference type="RefSeq" id="WP_114381072.1">
    <property type="nucleotide sequence ID" value="NZ_QPJD01000009.1"/>
</dbReference>
<reference evidence="8 9" key="1">
    <citation type="submission" date="2018-07" db="EMBL/GenBank/DDBJ databases">
        <title>Genomic Encyclopedia of Type Strains, Phase III (KMG-III): the genomes of soil and plant-associated and newly described type strains.</title>
        <authorList>
            <person name="Whitman W."/>
        </authorList>
    </citation>
    <scope>NUCLEOTIDE SEQUENCE [LARGE SCALE GENOMIC DNA]</scope>
    <source>
        <strain evidence="8 9">CECT 7506</strain>
    </source>
</reference>
<feature type="compositionally biased region" description="Polar residues" evidence="6">
    <location>
        <begin position="25"/>
        <end position="38"/>
    </location>
</feature>
<keyword evidence="5" id="KW-0449">Lipoprotein</keyword>
<evidence type="ECO:0000256" key="2">
    <source>
        <dbReference type="ARBA" id="ARBA00022729"/>
    </source>
</evidence>
<evidence type="ECO:0000256" key="4">
    <source>
        <dbReference type="ARBA" id="ARBA00023139"/>
    </source>
</evidence>
<keyword evidence="4" id="KW-0564">Palmitate</keyword>
<evidence type="ECO:0000256" key="3">
    <source>
        <dbReference type="ARBA" id="ARBA00023136"/>
    </source>
</evidence>
<dbReference type="Gene3D" id="3.40.190.10">
    <property type="entry name" value="Periplasmic binding protein-like II"/>
    <property type="match status" value="2"/>
</dbReference>
<protein>
    <submittedName>
        <fullName evidence="8">Putative aldouronate transport system substrate-binding protein</fullName>
    </submittedName>
</protein>
<dbReference type="Proteomes" id="UP000252415">
    <property type="component" value="Unassembled WGS sequence"/>
</dbReference>
<evidence type="ECO:0000313" key="8">
    <source>
        <dbReference type="EMBL" id="RCW46413.1"/>
    </source>
</evidence>